<gene>
    <name evidence="1" type="ORF">ELH90_04105</name>
</gene>
<accession>A0A7M3DQL3</accession>
<organism evidence="1 2">
    <name type="scientific">Rhizobium leguminosarum</name>
    <dbReference type="NCBI Taxonomy" id="384"/>
    <lineage>
        <taxon>Bacteria</taxon>
        <taxon>Pseudomonadati</taxon>
        <taxon>Pseudomonadota</taxon>
        <taxon>Alphaproteobacteria</taxon>
        <taxon>Hyphomicrobiales</taxon>
        <taxon>Rhizobiaceae</taxon>
        <taxon>Rhizobium/Agrobacterium group</taxon>
        <taxon>Rhizobium</taxon>
    </lineage>
</organism>
<evidence type="ECO:0000313" key="1">
    <source>
        <dbReference type="EMBL" id="TAY50947.1"/>
    </source>
</evidence>
<dbReference type="RefSeq" id="WP_130715835.1">
    <property type="nucleotide sequence ID" value="NZ_SIOP01000001.1"/>
</dbReference>
<proteinExistence type="predicted"/>
<reference evidence="1 2" key="1">
    <citation type="submission" date="2019-02" db="EMBL/GenBank/DDBJ databases">
        <title>The genomic architecture of introgression among sibling species of bacteria.</title>
        <authorList>
            <person name="Cavassim M.I.A."/>
            <person name="Moeskjaer S."/>
            <person name="Moslemi C."/>
            <person name="Fields B."/>
            <person name="Bachmann A."/>
            <person name="Vilhjalmsson B."/>
            <person name="Schierup M.H."/>
            <person name="Young J.P.W."/>
            <person name="Andersen S.U."/>
        </authorList>
    </citation>
    <scope>NUCLEOTIDE SEQUENCE [LARGE SCALE GENOMIC DNA]</scope>
    <source>
        <strain evidence="1 2">SM135B</strain>
    </source>
</reference>
<comment type="caution">
    <text evidence="1">The sequence shown here is derived from an EMBL/GenBank/DDBJ whole genome shotgun (WGS) entry which is preliminary data.</text>
</comment>
<sequence length="88" mass="10052">MTEYTNDHSPVEIIGPGELSERFLRVRMDDVPAYLTNQPAEYLVFGDTLRYRMDGQPHPLDVRELKVLSTETISSEDRSLSLVLEIKG</sequence>
<dbReference type="AlphaFoldDB" id="A0A7M3DQL3"/>
<name>A0A7M3DQL3_RHILE</name>
<dbReference type="EMBL" id="SIOP01000001">
    <property type="protein sequence ID" value="TAY50947.1"/>
    <property type="molecule type" value="Genomic_DNA"/>
</dbReference>
<protein>
    <submittedName>
        <fullName evidence="1">Uncharacterized protein</fullName>
    </submittedName>
</protein>
<dbReference type="Proteomes" id="UP000292974">
    <property type="component" value="Unassembled WGS sequence"/>
</dbReference>
<evidence type="ECO:0000313" key="2">
    <source>
        <dbReference type="Proteomes" id="UP000292974"/>
    </source>
</evidence>